<dbReference type="Pfam" id="PF01380">
    <property type="entry name" value="SIS"/>
    <property type="match status" value="1"/>
</dbReference>
<evidence type="ECO:0000259" key="4">
    <source>
        <dbReference type="PROSITE" id="PS51071"/>
    </source>
</evidence>
<dbReference type="EMBL" id="AP026800">
    <property type="protein sequence ID" value="BDR54302.1"/>
    <property type="molecule type" value="Genomic_DNA"/>
</dbReference>
<proteinExistence type="predicted"/>
<dbReference type="InterPro" id="IPR036388">
    <property type="entry name" value="WH-like_DNA-bd_sf"/>
</dbReference>
<evidence type="ECO:0000256" key="2">
    <source>
        <dbReference type="ARBA" id="ARBA00023125"/>
    </source>
</evidence>
<keyword evidence="2" id="KW-0238">DNA-binding</keyword>
<dbReference type="Pfam" id="PF01418">
    <property type="entry name" value="HTH_6"/>
    <property type="match status" value="1"/>
</dbReference>
<dbReference type="Gene3D" id="1.10.10.10">
    <property type="entry name" value="Winged helix-like DNA-binding domain superfamily/Winged helix DNA-binding domain"/>
    <property type="match status" value="1"/>
</dbReference>
<feature type="domain" description="HTH rpiR-type" evidence="4">
    <location>
        <begin position="1"/>
        <end position="77"/>
    </location>
</feature>
<dbReference type="InterPro" id="IPR000281">
    <property type="entry name" value="HTH_RpiR"/>
</dbReference>
<dbReference type="Proteomes" id="UP001321748">
    <property type="component" value="Chromosome"/>
</dbReference>
<dbReference type="PANTHER" id="PTHR30514:SF10">
    <property type="entry name" value="MURR_RPIR FAMILY TRANSCRIPTIONAL REGULATOR"/>
    <property type="match status" value="1"/>
</dbReference>
<dbReference type="PANTHER" id="PTHR30514">
    <property type="entry name" value="GLUCOKINASE"/>
    <property type="match status" value="1"/>
</dbReference>
<dbReference type="CDD" id="cd05013">
    <property type="entry name" value="SIS_RpiR"/>
    <property type="match status" value="1"/>
</dbReference>
<keyword evidence="3" id="KW-0804">Transcription</keyword>
<sequence>MNFFEIVNSHLGSLTKSEQALFDYVIKNMDSIKNQNIREVAASTYVSTATFLRFVKKIGFSGFSEFMTVIKFTVLNNRDNSQKELPFTVSQSDYREEYLKNVSESVRVLSPEKIHEITGRLAEHPQVYFFAKGVSKYATDYIYYLYTMAGFKVECPRDRALRSMKADQVGEGDLVFFLTYDGQDSEFLQMINKFIESGGKPFIISITEPDNNTIQNLSDINLYIFADDVSVNKTEISSRISTIAVMELILYQYIEDYGGRDFNFVKHQTLDSDR</sequence>
<reference evidence="5 6" key="1">
    <citation type="journal article" date="2023" name="Microbiol. Spectr.">
        <title>Symbiosis of Carpenter Bees with Uncharacterized Lactic Acid Bacteria Showing NAD Auxotrophy.</title>
        <authorList>
            <person name="Kawasaki S."/>
            <person name="Ozawa K."/>
            <person name="Mori T."/>
            <person name="Yamamoto A."/>
            <person name="Ito M."/>
            <person name="Ohkuma M."/>
            <person name="Sakamoto M."/>
            <person name="Matsutani M."/>
        </authorList>
    </citation>
    <scope>NUCLEOTIDE SEQUENCE [LARGE SCALE GENOMIC DNA]</scope>
    <source>
        <strain evidence="5 6">KimH</strain>
    </source>
</reference>
<keyword evidence="6" id="KW-1185">Reference proteome</keyword>
<dbReference type="InterPro" id="IPR001347">
    <property type="entry name" value="SIS_dom"/>
</dbReference>
<dbReference type="InterPro" id="IPR046348">
    <property type="entry name" value="SIS_dom_sf"/>
</dbReference>
<dbReference type="RefSeq" id="WP_317643313.1">
    <property type="nucleotide sequence ID" value="NZ_AP026800.1"/>
</dbReference>
<accession>A0ABM8BBL1</accession>
<protein>
    <submittedName>
        <fullName evidence="5">Phosphosugar-binding protein</fullName>
    </submittedName>
</protein>
<dbReference type="InterPro" id="IPR035472">
    <property type="entry name" value="RpiR-like_SIS"/>
</dbReference>
<evidence type="ECO:0000256" key="1">
    <source>
        <dbReference type="ARBA" id="ARBA00023015"/>
    </source>
</evidence>
<keyword evidence="1" id="KW-0805">Transcription regulation</keyword>
<gene>
    <name evidence="5" type="ORF">KIMH_04130</name>
</gene>
<dbReference type="PROSITE" id="PS51071">
    <property type="entry name" value="HTH_RPIR"/>
    <property type="match status" value="1"/>
</dbReference>
<evidence type="ECO:0000256" key="3">
    <source>
        <dbReference type="ARBA" id="ARBA00023163"/>
    </source>
</evidence>
<evidence type="ECO:0000313" key="5">
    <source>
        <dbReference type="EMBL" id="BDR54302.1"/>
    </source>
</evidence>
<name>A0ABM8BBL1_9BIFI</name>
<dbReference type="InterPro" id="IPR009057">
    <property type="entry name" value="Homeodomain-like_sf"/>
</dbReference>
<organism evidence="5 6">
    <name type="scientific">Bombiscardovia apis</name>
    <dbReference type="NCBI Taxonomy" id="2932182"/>
    <lineage>
        <taxon>Bacteria</taxon>
        <taxon>Bacillati</taxon>
        <taxon>Actinomycetota</taxon>
        <taxon>Actinomycetes</taxon>
        <taxon>Bifidobacteriales</taxon>
        <taxon>Bifidobacteriaceae</taxon>
        <taxon>Bombiscardovia</taxon>
    </lineage>
</organism>
<dbReference type="Gene3D" id="3.40.50.10490">
    <property type="entry name" value="Glucose-6-phosphate isomerase like protein, domain 1"/>
    <property type="match status" value="1"/>
</dbReference>
<dbReference type="SUPFAM" id="SSF53697">
    <property type="entry name" value="SIS domain"/>
    <property type="match status" value="1"/>
</dbReference>
<dbReference type="InterPro" id="IPR047640">
    <property type="entry name" value="RpiR-like"/>
</dbReference>
<evidence type="ECO:0000313" key="6">
    <source>
        <dbReference type="Proteomes" id="UP001321748"/>
    </source>
</evidence>
<dbReference type="SUPFAM" id="SSF46689">
    <property type="entry name" value="Homeodomain-like"/>
    <property type="match status" value="1"/>
</dbReference>